<sequence>MTTAVIVFCIGLALSAFFSGSETGYYRAPRIRLVVDAVGGDRKARWLLWASNHPEAFVSTALVGNNIANYLVSAAVVASAAVLVPNAGAGGEVAFTLLFTPVVFIFGELLPKRLFLKSPYKLMRRCGEALAVAGVILAIPTLVLWLISKGLSRLTGSSIQPLRMAVRRRELSDAFAEGQAVGLLSPAQRVLAQATFAVGGKPLREFMTPVARQPRLTTRAAVEDVLRLARRHQIDAWPVEPSKLDKEVGSYAYVRASRLAMDPPTSDSLPTEPLTVFNESTPFLQALTQLESSGQPMAAVVGAARRVTGYVYVERLQQALWDAV</sequence>
<dbReference type="Proteomes" id="UP000316426">
    <property type="component" value="Chromosome"/>
</dbReference>
<dbReference type="EMBL" id="CP036349">
    <property type="protein sequence ID" value="QDV74841.1"/>
    <property type="molecule type" value="Genomic_DNA"/>
</dbReference>
<keyword evidence="3 4" id="KW-0472">Membrane</keyword>
<accession>A0A518KAM1</accession>
<dbReference type="KEGG" id="bmei:Spa11_30500"/>
<evidence type="ECO:0000256" key="3">
    <source>
        <dbReference type="PROSITE-ProRule" id="PRU01193"/>
    </source>
</evidence>
<reference evidence="6 7" key="1">
    <citation type="submission" date="2019-02" db="EMBL/GenBank/DDBJ databases">
        <title>Deep-cultivation of Planctomycetes and their phenomic and genomic characterization uncovers novel biology.</title>
        <authorList>
            <person name="Wiegand S."/>
            <person name="Jogler M."/>
            <person name="Boedeker C."/>
            <person name="Pinto D."/>
            <person name="Vollmers J."/>
            <person name="Rivas-Marin E."/>
            <person name="Kohn T."/>
            <person name="Peeters S.H."/>
            <person name="Heuer A."/>
            <person name="Rast P."/>
            <person name="Oberbeckmann S."/>
            <person name="Bunk B."/>
            <person name="Jeske O."/>
            <person name="Meyerdierks A."/>
            <person name="Storesund J.E."/>
            <person name="Kallscheuer N."/>
            <person name="Luecker S."/>
            <person name="Lage O.M."/>
            <person name="Pohl T."/>
            <person name="Merkel B.J."/>
            <person name="Hornburger P."/>
            <person name="Mueller R.-W."/>
            <person name="Bruemmer F."/>
            <person name="Labrenz M."/>
            <person name="Spormann A.M."/>
            <person name="Op den Camp H."/>
            <person name="Overmann J."/>
            <person name="Amann R."/>
            <person name="Jetten M.S.M."/>
            <person name="Mascher T."/>
            <person name="Medema M.H."/>
            <person name="Devos D.P."/>
            <person name="Kaster A.-K."/>
            <person name="Ovreas L."/>
            <person name="Rohde M."/>
            <person name="Galperin M.Y."/>
            <person name="Jogler C."/>
        </authorList>
    </citation>
    <scope>NUCLEOTIDE SEQUENCE [LARGE SCALE GENOMIC DNA]</scope>
    <source>
        <strain evidence="6 7">Spa11</strain>
    </source>
</reference>
<dbReference type="PROSITE" id="PS51846">
    <property type="entry name" value="CNNM"/>
    <property type="match status" value="1"/>
</dbReference>
<dbReference type="InterPro" id="IPR046342">
    <property type="entry name" value="CBS_dom_sf"/>
</dbReference>
<evidence type="ECO:0000256" key="1">
    <source>
        <dbReference type="ARBA" id="ARBA00022737"/>
    </source>
</evidence>
<feature type="transmembrane region" description="Helical" evidence="4">
    <location>
        <begin position="67"/>
        <end position="86"/>
    </location>
</feature>
<dbReference type="InterPro" id="IPR002550">
    <property type="entry name" value="CNNM"/>
</dbReference>
<evidence type="ECO:0000313" key="6">
    <source>
        <dbReference type="EMBL" id="QDV74841.1"/>
    </source>
</evidence>
<feature type="transmembrane region" description="Helical" evidence="4">
    <location>
        <begin position="93"/>
        <end position="110"/>
    </location>
</feature>
<feature type="domain" description="CNNM transmembrane" evidence="5">
    <location>
        <begin position="1"/>
        <end position="188"/>
    </location>
</feature>
<name>A0A518KAM1_9BACT</name>
<dbReference type="Pfam" id="PF01595">
    <property type="entry name" value="CNNM"/>
    <property type="match status" value="1"/>
</dbReference>
<dbReference type="AlphaFoldDB" id="A0A518KAM1"/>
<keyword evidence="7" id="KW-1185">Reference proteome</keyword>
<gene>
    <name evidence="6" type="ORF">Spa11_30500</name>
</gene>
<protein>
    <recommendedName>
        <fullName evidence="5">CNNM transmembrane domain-containing protein</fullName>
    </recommendedName>
</protein>
<dbReference type="PANTHER" id="PTHR22777:SF17">
    <property type="entry name" value="UPF0053 PROTEIN SLL0260"/>
    <property type="match status" value="1"/>
</dbReference>
<proteinExistence type="predicted"/>
<feature type="transmembrane region" description="Helical" evidence="4">
    <location>
        <begin position="130"/>
        <end position="147"/>
    </location>
</feature>
<evidence type="ECO:0000313" key="7">
    <source>
        <dbReference type="Proteomes" id="UP000316426"/>
    </source>
</evidence>
<keyword evidence="2" id="KW-0129">CBS domain</keyword>
<evidence type="ECO:0000256" key="4">
    <source>
        <dbReference type="SAM" id="Phobius"/>
    </source>
</evidence>
<organism evidence="6 7">
    <name type="scientific">Botrimarina mediterranea</name>
    <dbReference type="NCBI Taxonomy" id="2528022"/>
    <lineage>
        <taxon>Bacteria</taxon>
        <taxon>Pseudomonadati</taxon>
        <taxon>Planctomycetota</taxon>
        <taxon>Planctomycetia</taxon>
        <taxon>Pirellulales</taxon>
        <taxon>Lacipirellulaceae</taxon>
        <taxon>Botrimarina</taxon>
    </lineage>
</organism>
<keyword evidence="3 4" id="KW-0812">Transmembrane</keyword>
<dbReference type="Gene3D" id="3.10.580.10">
    <property type="entry name" value="CBS-domain"/>
    <property type="match status" value="1"/>
</dbReference>
<evidence type="ECO:0000256" key="2">
    <source>
        <dbReference type="ARBA" id="ARBA00023122"/>
    </source>
</evidence>
<dbReference type="RefSeq" id="WP_145113597.1">
    <property type="nucleotide sequence ID" value="NZ_CP036349.1"/>
</dbReference>
<dbReference type="SUPFAM" id="SSF54631">
    <property type="entry name" value="CBS-domain pair"/>
    <property type="match status" value="1"/>
</dbReference>
<dbReference type="PANTHER" id="PTHR22777">
    <property type="entry name" value="HEMOLYSIN-RELATED"/>
    <property type="match status" value="1"/>
</dbReference>
<evidence type="ECO:0000259" key="5">
    <source>
        <dbReference type="PROSITE" id="PS51846"/>
    </source>
</evidence>
<keyword evidence="1" id="KW-0677">Repeat</keyword>
<keyword evidence="3 4" id="KW-1133">Transmembrane helix</keyword>
<dbReference type="GO" id="GO:0005886">
    <property type="term" value="C:plasma membrane"/>
    <property type="evidence" value="ECO:0007669"/>
    <property type="project" value="TreeGrafter"/>
</dbReference>